<evidence type="ECO:0000256" key="2">
    <source>
        <dbReference type="ARBA" id="ARBA00022596"/>
    </source>
</evidence>
<evidence type="ECO:0000313" key="9">
    <source>
        <dbReference type="EMBL" id="MCY1713792.1"/>
    </source>
</evidence>
<dbReference type="Gene3D" id="3.40.50.300">
    <property type="entry name" value="P-loop containing nucleotide triphosphate hydrolases"/>
    <property type="match status" value="1"/>
</dbReference>
<evidence type="ECO:0000256" key="7">
    <source>
        <dbReference type="ARBA" id="ARBA00023134"/>
    </source>
</evidence>
<reference evidence="9 10" key="1">
    <citation type="submission" date="2022-11" db="EMBL/GenBank/DDBJ databases">
        <authorList>
            <person name="Caiyu Z."/>
        </authorList>
    </citation>
    <scope>NUCLEOTIDE SEQUENCE [LARGE SCALE GENOMIC DNA]</scope>
    <source>
        <strain evidence="9 10">YR-4</strain>
    </source>
</reference>
<proteinExistence type="inferred from homology"/>
<name>A0ABT4BSB6_9FIRM</name>
<keyword evidence="7" id="KW-0342">GTP-binding</keyword>
<dbReference type="InterPro" id="IPR004392">
    <property type="entry name" value="Hyd_mat_HypB"/>
</dbReference>
<keyword evidence="10" id="KW-1185">Reference proteome</keyword>
<keyword evidence="5" id="KW-0378">Hydrolase</keyword>
<comment type="similarity">
    <text evidence="1">Belongs to the SIMIBI class G3E GTPase family. HypB/HupM subfamily.</text>
</comment>
<dbReference type="EMBL" id="JAPOHA010000005">
    <property type="protein sequence ID" value="MCY1713792.1"/>
    <property type="molecule type" value="Genomic_DNA"/>
</dbReference>
<dbReference type="InterPro" id="IPR027417">
    <property type="entry name" value="P-loop_NTPase"/>
</dbReference>
<evidence type="ECO:0000256" key="4">
    <source>
        <dbReference type="ARBA" id="ARBA00022741"/>
    </source>
</evidence>
<evidence type="ECO:0000313" key="10">
    <source>
        <dbReference type="Proteomes" id="UP001082703"/>
    </source>
</evidence>
<dbReference type="PIRSF" id="PIRSF005624">
    <property type="entry name" value="Ni-bind_GTPase"/>
    <property type="match status" value="1"/>
</dbReference>
<evidence type="ECO:0000256" key="6">
    <source>
        <dbReference type="ARBA" id="ARBA00022833"/>
    </source>
</evidence>
<feature type="domain" description="CobW/HypB/UreG nucleotide-binding" evidence="8">
    <location>
        <begin position="32"/>
        <end position="176"/>
    </location>
</feature>
<protein>
    <submittedName>
        <fullName evidence="9">Hydrogenase nickel incorporation protein HypB</fullName>
    </submittedName>
</protein>
<sequence length="218" mass="23813">MEVIIMKELLEGNEKLAEENRKYFADRHLLAVNLMGAPGAGKTTLISAIAKELKDIPMGVIEGDIASSIDAENLEKQGLRSSQINTCGECHLDARVIRNGADQIDMHDGIVFIENVGNLICPAEFDLGESVRLLAASVPEGDDKPFKYVPMFSYIDVVALTKCDLKEAVGFDSANFLKGLRAVSEAPVFEVSLKKNGNAAGIDALARFLKEKYEQMHQ</sequence>
<evidence type="ECO:0000256" key="1">
    <source>
        <dbReference type="ARBA" id="ARBA00006211"/>
    </source>
</evidence>
<dbReference type="Pfam" id="PF02492">
    <property type="entry name" value="cobW"/>
    <property type="match status" value="1"/>
</dbReference>
<keyword evidence="2" id="KW-0533">Nickel</keyword>
<dbReference type="RefSeq" id="WP_268057828.1">
    <property type="nucleotide sequence ID" value="NZ_JAPOHA010000005.1"/>
</dbReference>
<dbReference type="Proteomes" id="UP001082703">
    <property type="component" value="Unassembled WGS sequence"/>
</dbReference>
<evidence type="ECO:0000256" key="5">
    <source>
        <dbReference type="ARBA" id="ARBA00022801"/>
    </source>
</evidence>
<dbReference type="PANTHER" id="PTHR30134">
    <property type="entry name" value="HYDROGENASE PROTEIN ASSEMBLY PROTEIN, NICKEL CHAPERONE"/>
    <property type="match status" value="1"/>
</dbReference>
<dbReference type="InterPro" id="IPR003495">
    <property type="entry name" value="CobW/HypB/UreG_nucleotide-bd"/>
</dbReference>
<keyword evidence="3" id="KW-0479">Metal-binding</keyword>
<dbReference type="PANTHER" id="PTHR30134:SF2">
    <property type="entry name" value="HYDROGENASE MATURATION FACTOR HYPB"/>
    <property type="match status" value="1"/>
</dbReference>
<keyword evidence="6" id="KW-0862">Zinc</keyword>
<keyword evidence="4" id="KW-0547">Nucleotide-binding</keyword>
<dbReference type="SUPFAM" id="SSF52540">
    <property type="entry name" value="P-loop containing nucleoside triphosphate hydrolases"/>
    <property type="match status" value="1"/>
</dbReference>
<gene>
    <name evidence="9" type="primary">hypB</name>
    <name evidence="9" type="ORF">OUY18_05950</name>
</gene>
<evidence type="ECO:0000259" key="8">
    <source>
        <dbReference type="Pfam" id="PF02492"/>
    </source>
</evidence>
<evidence type="ECO:0000256" key="3">
    <source>
        <dbReference type="ARBA" id="ARBA00022723"/>
    </source>
</evidence>
<organism evidence="9 10">
    <name type="scientific">Caproiciproducens galactitolivorans</name>
    <dbReference type="NCBI Taxonomy" id="642589"/>
    <lineage>
        <taxon>Bacteria</taxon>
        <taxon>Bacillati</taxon>
        <taxon>Bacillota</taxon>
        <taxon>Clostridia</taxon>
        <taxon>Eubacteriales</taxon>
        <taxon>Acutalibacteraceae</taxon>
        <taxon>Caproiciproducens</taxon>
    </lineage>
</organism>
<comment type="caution">
    <text evidence="9">The sequence shown here is derived from an EMBL/GenBank/DDBJ whole genome shotgun (WGS) entry which is preliminary data.</text>
</comment>
<accession>A0ABT4BSB6</accession>
<dbReference type="NCBIfam" id="TIGR00073">
    <property type="entry name" value="hypB"/>
    <property type="match status" value="1"/>
</dbReference>